<protein>
    <submittedName>
        <fullName evidence="6">SDR family NAD(P)-dependent oxidoreductase</fullName>
    </submittedName>
</protein>
<dbReference type="PRINTS" id="PR00081">
    <property type="entry name" value="GDHRDH"/>
</dbReference>
<dbReference type="InterPro" id="IPR020904">
    <property type="entry name" value="Sc_DH/Rdtase_CS"/>
</dbReference>
<dbReference type="EMBL" id="JAHGAW010000009">
    <property type="protein sequence ID" value="MBT2188124.1"/>
    <property type="molecule type" value="Genomic_DNA"/>
</dbReference>
<dbReference type="InterPro" id="IPR057326">
    <property type="entry name" value="KR_dom"/>
</dbReference>
<dbReference type="FunFam" id="3.40.50.720:FF:000084">
    <property type="entry name" value="Short-chain dehydrogenase reductase"/>
    <property type="match status" value="1"/>
</dbReference>
<organism evidence="6 7">
    <name type="scientific">Sphingobium nicotianae</name>
    <dbReference type="NCBI Taxonomy" id="2782607"/>
    <lineage>
        <taxon>Bacteria</taxon>
        <taxon>Pseudomonadati</taxon>
        <taxon>Pseudomonadota</taxon>
        <taxon>Alphaproteobacteria</taxon>
        <taxon>Sphingomonadales</taxon>
        <taxon>Sphingomonadaceae</taxon>
        <taxon>Sphingobium</taxon>
    </lineage>
</organism>
<evidence type="ECO:0000313" key="7">
    <source>
        <dbReference type="Proteomes" id="UP001138757"/>
    </source>
</evidence>
<evidence type="ECO:0000256" key="2">
    <source>
        <dbReference type="ARBA" id="ARBA00023002"/>
    </source>
</evidence>
<sequence length="335" mass="34757">MSKAGLLNGKVAIVTGGGRGIGRSHALTLARHGAAVLVNDLGSGITGSGTDPAPAEAVVAEIQDAGGVAHADTTDIADWNSAGALVDAALTRFGRLDILVNNAGITQYGSIETESAQGWARTLAVNLTGTAALMHWAARHWAAQGPAHGRAVINTSSPAGTNPPPGATSYCVSKAGVAALTVATATELAHLGVRVNALAPMARSRMTDAVPILDDIMRAPEQGFDRMAPDNISRLMLYLASPECRFTGRIFGVDGDDIYLFEGMSAETHLSNGGAAWDQDALARALDSVDQQDRAYMIAPSLHTRAGSPPREALDALDRIARGEAPGIIWRPIDT</sequence>
<dbReference type="AlphaFoldDB" id="A0A9X1DDY8"/>
<keyword evidence="7" id="KW-1185">Reference proteome</keyword>
<dbReference type="Proteomes" id="UP001138757">
    <property type="component" value="Unassembled WGS sequence"/>
</dbReference>
<name>A0A9X1DDY8_9SPHN</name>
<dbReference type="PANTHER" id="PTHR45024:SF2">
    <property type="entry name" value="SCP2 DOMAIN-CONTAINING PROTEIN"/>
    <property type="match status" value="1"/>
</dbReference>
<evidence type="ECO:0000313" key="6">
    <source>
        <dbReference type="EMBL" id="MBT2188124.1"/>
    </source>
</evidence>
<comment type="similarity">
    <text evidence="1 4">Belongs to the short-chain dehydrogenases/reductases (SDR) family.</text>
</comment>
<dbReference type="InterPro" id="IPR036291">
    <property type="entry name" value="NAD(P)-bd_dom_sf"/>
</dbReference>
<reference evidence="6" key="1">
    <citation type="submission" date="2021-05" db="EMBL/GenBank/DDBJ databases">
        <title>Genome of Sphingobium sp. strain.</title>
        <authorList>
            <person name="Fan R."/>
        </authorList>
    </citation>
    <scope>NUCLEOTIDE SEQUENCE</scope>
    <source>
        <strain evidence="6">H33</strain>
    </source>
</reference>
<dbReference type="GO" id="GO:0016491">
    <property type="term" value="F:oxidoreductase activity"/>
    <property type="evidence" value="ECO:0007669"/>
    <property type="project" value="UniProtKB-KW"/>
</dbReference>
<proteinExistence type="inferred from homology"/>
<dbReference type="SUPFAM" id="SSF51735">
    <property type="entry name" value="NAD(P)-binding Rossmann-fold domains"/>
    <property type="match status" value="1"/>
</dbReference>
<evidence type="ECO:0000256" key="3">
    <source>
        <dbReference type="ARBA" id="ARBA00051383"/>
    </source>
</evidence>
<dbReference type="Gene3D" id="3.40.50.720">
    <property type="entry name" value="NAD(P)-binding Rossmann-like Domain"/>
    <property type="match status" value="1"/>
</dbReference>
<keyword evidence="2" id="KW-0560">Oxidoreductase</keyword>
<accession>A0A9X1DDY8</accession>
<evidence type="ECO:0000256" key="4">
    <source>
        <dbReference type="RuleBase" id="RU000363"/>
    </source>
</evidence>
<gene>
    <name evidence="6" type="ORF">KK488_14305</name>
</gene>
<evidence type="ECO:0000259" key="5">
    <source>
        <dbReference type="SMART" id="SM00822"/>
    </source>
</evidence>
<feature type="domain" description="Ketoreductase" evidence="5">
    <location>
        <begin position="10"/>
        <end position="209"/>
    </location>
</feature>
<evidence type="ECO:0000256" key="1">
    <source>
        <dbReference type="ARBA" id="ARBA00006484"/>
    </source>
</evidence>
<dbReference type="PROSITE" id="PS00061">
    <property type="entry name" value="ADH_SHORT"/>
    <property type="match status" value="1"/>
</dbReference>
<dbReference type="InterPro" id="IPR002347">
    <property type="entry name" value="SDR_fam"/>
</dbReference>
<dbReference type="PRINTS" id="PR00080">
    <property type="entry name" value="SDRFAMILY"/>
</dbReference>
<dbReference type="Pfam" id="PF00106">
    <property type="entry name" value="adh_short"/>
    <property type="match status" value="1"/>
</dbReference>
<dbReference type="SMART" id="SM00822">
    <property type="entry name" value="PKS_KR"/>
    <property type="match status" value="1"/>
</dbReference>
<comment type="catalytic activity">
    <reaction evidence="3">
        <text>2,5-dichlorocyclohexa-2,5-dien-1,4-diol + NAD(+) = 2,5-dichlorohydroquinone + NADH + H(+)</text>
        <dbReference type="Rhea" id="RHEA:15741"/>
        <dbReference type="ChEBI" id="CHEBI:15378"/>
        <dbReference type="ChEBI" id="CHEBI:27545"/>
        <dbReference type="ChEBI" id="CHEBI:28975"/>
        <dbReference type="ChEBI" id="CHEBI:57540"/>
        <dbReference type="ChEBI" id="CHEBI:57945"/>
    </reaction>
</comment>
<dbReference type="PANTHER" id="PTHR45024">
    <property type="entry name" value="DEHYDROGENASES, SHORT CHAIN"/>
    <property type="match status" value="1"/>
</dbReference>
<comment type="caution">
    <text evidence="6">The sequence shown here is derived from an EMBL/GenBank/DDBJ whole genome shotgun (WGS) entry which is preliminary data.</text>
</comment>
<dbReference type="InterPro" id="IPR051687">
    <property type="entry name" value="Peroxisomal_Beta-Oxidation"/>
</dbReference>
<dbReference type="RefSeq" id="WP_214624381.1">
    <property type="nucleotide sequence ID" value="NZ_JAHGAW010000009.1"/>
</dbReference>